<evidence type="ECO:0000313" key="1">
    <source>
        <dbReference type="EMBL" id="KAJ2989413.1"/>
    </source>
</evidence>
<comment type="caution">
    <text evidence="1">The sequence shown here is derived from an EMBL/GenBank/DDBJ whole genome shotgun (WGS) entry which is preliminary data.</text>
</comment>
<dbReference type="Proteomes" id="UP001143856">
    <property type="component" value="Unassembled WGS sequence"/>
</dbReference>
<proteinExistence type="predicted"/>
<accession>A0ACC1PDF8</accession>
<sequence length="600" mass="67754">MTITEFTPKATSEAGLPARTVVEHQGLCYFPKREPWNRHRPVKVIITGAGIGGIACAILISHKVRNATIQVYDRLSKVGGTWAANVYPGVRCDVPSHSYQLSFEPNLDWSEYYPKGAEIQKYYERVVAKYGLTENFRLQHEVLKAEWQPNESQWEVEVRDLRTGKIVVDHADFFISSQGRISEPRIPSIPGLRDTFKGEVIHTARWPKDFNHSRKRLAVIGNGASGQQLIPNIINDVAHIDHYVRSKTWVTPTFAADLFSAKAGQPGGPRYSEEERKKFHDDPQAYLEHRRKLELAFHHQLRGGEDLLGSQANEELRSKITQVMLERLGGDEEWLARVIPDYAPGCKRLTPAPGYLESLKDPKLDYITEGISHVIETGIVTKDGKVHEVDAILTATGFKQGFTTLFPVVGKDGVDLRDKWAPGGEIGYPETYLGVMAPGYPNYFTVLQAQGNARGGPAPLQIELTATYIAKCIRKVQSQSYVSLDPREDAVREFNDIVNGYFLNSVTNDKCTSWFKQGPGAARVLIAWPGSYHHRADTLRDPRWEDFEFKRSRDARHNRFEFFGNGSTEKEKKGDHRELTSYLKPVGDIDLATLHEAWNE</sequence>
<keyword evidence="2" id="KW-1185">Reference proteome</keyword>
<organism evidence="1 2">
    <name type="scientific">Xylaria curta</name>
    <dbReference type="NCBI Taxonomy" id="42375"/>
    <lineage>
        <taxon>Eukaryota</taxon>
        <taxon>Fungi</taxon>
        <taxon>Dikarya</taxon>
        <taxon>Ascomycota</taxon>
        <taxon>Pezizomycotina</taxon>
        <taxon>Sordariomycetes</taxon>
        <taxon>Xylariomycetidae</taxon>
        <taxon>Xylariales</taxon>
        <taxon>Xylariaceae</taxon>
        <taxon>Xylaria</taxon>
    </lineage>
</organism>
<reference evidence="1" key="1">
    <citation type="submission" date="2022-10" db="EMBL/GenBank/DDBJ databases">
        <title>Genome Sequence of Xylaria curta.</title>
        <authorList>
            <person name="Buettner E."/>
        </authorList>
    </citation>
    <scope>NUCLEOTIDE SEQUENCE</scope>
    <source>
        <strain evidence="1">Babe10</strain>
    </source>
</reference>
<dbReference type="EMBL" id="JAPDGR010000530">
    <property type="protein sequence ID" value="KAJ2989413.1"/>
    <property type="molecule type" value="Genomic_DNA"/>
</dbReference>
<evidence type="ECO:0000313" key="2">
    <source>
        <dbReference type="Proteomes" id="UP001143856"/>
    </source>
</evidence>
<protein>
    <submittedName>
        <fullName evidence="1">Uncharacterized protein</fullName>
    </submittedName>
</protein>
<gene>
    <name evidence="1" type="ORF">NUW58_g3476</name>
</gene>
<name>A0ACC1PDF8_9PEZI</name>